<proteinExistence type="predicted"/>
<dbReference type="InterPro" id="IPR030934">
    <property type="entry name" value="Intein_C"/>
</dbReference>
<dbReference type="Proteomes" id="UP000470951">
    <property type="component" value="Unassembled WGS sequence"/>
</dbReference>
<accession>A0A7K3R9B1</accession>
<dbReference type="RefSeq" id="WP_164217531.1">
    <property type="nucleotide sequence ID" value="NZ_JAAGMS010000125.1"/>
</dbReference>
<dbReference type="EMBL" id="JAAGMS010000125">
    <property type="protein sequence ID" value="NEB98586.1"/>
    <property type="molecule type" value="Genomic_DNA"/>
</dbReference>
<dbReference type="SUPFAM" id="SSF51294">
    <property type="entry name" value="Hedgehog/intein (Hint) domain"/>
    <property type="match status" value="1"/>
</dbReference>
<evidence type="ECO:0000313" key="3">
    <source>
        <dbReference type="Proteomes" id="UP000470951"/>
    </source>
</evidence>
<protein>
    <recommendedName>
        <fullName evidence="4">Intein C-terminal splicing domain-containing protein</fullName>
    </recommendedName>
</protein>
<dbReference type="Gene3D" id="2.170.16.10">
    <property type="entry name" value="Hedgehog/Intein (Hint) domain"/>
    <property type="match status" value="1"/>
</dbReference>
<comment type="caution">
    <text evidence="2">The sequence shown here is derived from an EMBL/GenBank/DDBJ whole genome shotgun (WGS) entry which is preliminary data.</text>
</comment>
<feature type="compositionally biased region" description="Basic residues" evidence="1">
    <location>
        <begin position="117"/>
        <end position="129"/>
    </location>
</feature>
<dbReference type="InterPro" id="IPR036844">
    <property type="entry name" value="Hint_dom_sf"/>
</dbReference>
<evidence type="ECO:0000313" key="2">
    <source>
        <dbReference type="EMBL" id="NEB98586.1"/>
    </source>
</evidence>
<gene>
    <name evidence="2" type="ORF">G3I58_11445</name>
</gene>
<sequence length="145" mass="16105">MDRSFNDLSIGTSHSIERLIATHEHPFWSPSARGWVEAGSLRPGMSLRTVDGSSATVEKNRSYTDRARTYNLTVDGLHTYYVYAGNTPLLVHNDVCGVRVSPVASDWATKGAHLHVGARRGTRVQSRGRPRSERHPTQDRHSVGQ</sequence>
<dbReference type="Pfam" id="PF07591">
    <property type="entry name" value="PT-HINT"/>
    <property type="match status" value="1"/>
</dbReference>
<name>A0A7K3R9B1_STRAQ</name>
<evidence type="ECO:0000256" key="1">
    <source>
        <dbReference type="SAM" id="MobiDB-lite"/>
    </source>
</evidence>
<dbReference type="NCBIfam" id="TIGR01443">
    <property type="entry name" value="intein_Cterm"/>
    <property type="match status" value="1"/>
</dbReference>
<reference evidence="2 3" key="1">
    <citation type="submission" date="2020-01" db="EMBL/GenBank/DDBJ databases">
        <title>Insect and environment-associated Actinomycetes.</title>
        <authorList>
            <person name="Currrie C."/>
            <person name="Chevrette M."/>
            <person name="Carlson C."/>
            <person name="Stubbendieck R."/>
            <person name="Wendt-Pienkowski E."/>
        </authorList>
    </citation>
    <scope>NUCLEOTIDE SEQUENCE [LARGE SCALE GENOMIC DNA]</scope>
    <source>
        <strain evidence="2 3">SID7903</strain>
    </source>
</reference>
<organism evidence="2 3">
    <name type="scientific">Streptomyces anulatus</name>
    <name type="common">Streptomyces chrysomallus</name>
    <dbReference type="NCBI Taxonomy" id="1892"/>
    <lineage>
        <taxon>Bacteria</taxon>
        <taxon>Bacillati</taxon>
        <taxon>Actinomycetota</taxon>
        <taxon>Actinomycetes</taxon>
        <taxon>Kitasatosporales</taxon>
        <taxon>Streptomycetaceae</taxon>
        <taxon>Streptomyces</taxon>
    </lineage>
</organism>
<dbReference type="AlphaFoldDB" id="A0A7K3R9B1"/>
<evidence type="ECO:0008006" key="4">
    <source>
        <dbReference type="Google" id="ProtNLM"/>
    </source>
</evidence>
<feature type="compositionally biased region" description="Basic and acidic residues" evidence="1">
    <location>
        <begin position="130"/>
        <end position="145"/>
    </location>
</feature>
<feature type="region of interest" description="Disordered" evidence="1">
    <location>
        <begin position="117"/>
        <end position="145"/>
    </location>
</feature>